<dbReference type="EMBL" id="JAVRHS010000004">
    <property type="protein sequence ID" value="MDT0575904.1"/>
    <property type="molecule type" value="Genomic_DNA"/>
</dbReference>
<dbReference type="GO" id="GO:0008168">
    <property type="term" value="F:methyltransferase activity"/>
    <property type="evidence" value="ECO:0007669"/>
    <property type="project" value="UniProtKB-KW"/>
</dbReference>
<dbReference type="PANTHER" id="PTHR10509:SF14">
    <property type="entry name" value="CAFFEOYL-COA O-METHYLTRANSFERASE 3-RELATED"/>
    <property type="match status" value="1"/>
</dbReference>
<dbReference type="Pfam" id="PF01596">
    <property type="entry name" value="Methyltransf_3"/>
    <property type="match status" value="1"/>
</dbReference>
<protein>
    <submittedName>
        <fullName evidence="4">Class I SAM-dependent methyltransferase</fullName>
        <ecNumber evidence="4">2.1.1.-</ecNumber>
    </submittedName>
</protein>
<accession>A0ABU2ZH23</accession>
<dbReference type="RefSeq" id="WP_311340486.1">
    <property type="nucleotide sequence ID" value="NZ_JAVRHS010000004.1"/>
</dbReference>
<gene>
    <name evidence="4" type="ORF">RM533_06870</name>
</gene>
<evidence type="ECO:0000313" key="4">
    <source>
        <dbReference type="EMBL" id="MDT0575904.1"/>
    </source>
</evidence>
<evidence type="ECO:0000313" key="5">
    <source>
        <dbReference type="Proteomes" id="UP001259803"/>
    </source>
</evidence>
<dbReference type="PANTHER" id="PTHR10509">
    <property type="entry name" value="O-METHYLTRANSFERASE-RELATED"/>
    <property type="match status" value="1"/>
</dbReference>
<dbReference type="PROSITE" id="PS51682">
    <property type="entry name" value="SAM_OMT_I"/>
    <property type="match status" value="1"/>
</dbReference>
<dbReference type="InterPro" id="IPR002935">
    <property type="entry name" value="SAM_O-MeTrfase"/>
</dbReference>
<sequence>MNDQPALRPVTPLGLAAQELRELARLAAKDTDRSEDFGERLRRVAALVGGLDPYVEQMTSPASPALEAIDRRTAQEPWPQRFSSGNSQVALEAEMLSGHVEGQFLRMLVSATRARRILEIGLFTGYSALAMAEALPEDGVLVALELDSFAADFARRGFDHAAGRKIEVRVGPASQSLREMADKTPFDLIFIDADKSGYIGYLDIILKLDLLSPGGLICVDNTLMQGQAYLPHTASDNGRAIAAFNRRVADDPSLRQVLVPMRDGVTLIQRA</sequence>
<keyword evidence="3" id="KW-0949">S-adenosyl-L-methionine</keyword>
<dbReference type="SUPFAM" id="SSF53335">
    <property type="entry name" value="S-adenosyl-L-methionine-dependent methyltransferases"/>
    <property type="match status" value="1"/>
</dbReference>
<keyword evidence="2 4" id="KW-0808">Transferase</keyword>
<dbReference type="Proteomes" id="UP001259803">
    <property type="component" value="Unassembled WGS sequence"/>
</dbReference>
<dbReference type="InterPro" id="IPR018247">
    <property type="entry name" value="EF_Hand_1_Ca_BS"/>
</dbReference>
<dbReference type="InterPro" id="IPR050362">
    <property type="entry name" value="Cation-dep_OMT"/>
</dbReference>
<dbReference type="GO" id="GO:0032259">
    <property type="term" value="P:methylation"/>
    <property type="evidence" value="ECO:0007669"/>
    <property type="project" value="UniProtKB-KW"/>
</dbReference>
<comment type="caution">
    <text evidence="4">The sequence shown here is derived from an EMBL/GenBank/DDBJ whole genome shotgun (WGS) entry which is preliminary data.</text>
</comment>
<evidence type="ECO:0000256" key="1">
    <source>
        <dbReference type="ARBA" id="ARBA00022603"/>
    </source>
</evidence>
<organism evidence="4 5">
    <name type="scientific">Croceicoccus esteveae</name>
    <dbReference type="NCBI Taxonomy" id="3075597"/>
    <lineage>
        <taxon>Bacteria</taxon>
        <taxon>Pseudomonadati</taxon>
        <taxon>Pseudomonadota</taxon>
        <taxon>Alphaproteobacteria</taxon>
        <taxon>Sphingomonadales</taxon>
        <taxon>Erythrobacteraceae</taxon>
        <taxon>Croceicoccus</taxon>
    </lineage>
</organism>
<evidence type="ECO:0000256" key="2">
    <source>
        <dbReference type="ARBA" id="ARBA00022679"/>
    </source>
</evidence>
<dbReference type="InterPro" id="IPR029063">
    <property type="entry name" value="SAM-dependent_MTases_sf"/>
</dbReference>
<dbReference type="EC" id="2.1.1.-" evidence="4"/>
<dbReference type="Gene3D" id="3.40.50.150">
    <property type="entry name" value="Vaccinia Virus protein VP39"/>
    <property type="match status" value="1"/>
</dbReference>
<keyword evidence="5" id="KW-1185">Reference proteome</keyword>
<dbReference type="PROSITE" id="PS00018">
    <property type="entry name" value="EF_HAND_1"/>
    <property type="match status" value="1"/>
</dbReference>
<proteinExistence type="predicted"/>
<evidence type="ECO:0000256" key="3">
    <source>
        <dbReference type="ARBA" id="ARBA00022691"/>
    </source>
</evidence>
<name>A0ABU2ZH23_9SPHN</name>
<keyword evidence="1 4" id="KW-0489">Methyltransferase</keyword>
<dbReference type="CDD" id="cd02440">
    <property type="entry name" value="AdoMet_MTases"/>
    <property type="match status" value="1"/>
</dbReference>
<reference evidence="4 5" key="1">
    <citation type="submission" date="2023-09" db="EMBL/GenBank/DDBJ databases">
        <authorList>
            <person name="Rey-Velasco X."/>
        </authorList>
    </citation>
    <scope>NUCLEOTIDE SEQUENCE [LARGE SCALE GENOMIC DNA]</scope>
    <source>
        <strain evidence="4 5">F390</strain>
    </source>
</reference>